<name>A0A497EQ47_9CREN</name>
<accession>A0A497EQ47</accession>
<evidence type="ECO:0000313" key="2">
    <source>
        <dbReference type="Proteomes" id="UP000281962"/>
    </source>
</evidence>
<proteinExistence type="predicted"/>
<organism evidence="1 2">
    <name type="scientific">Thermoproteota archaeon</name>
    <dbReference type="NCBI Taxonomy" id="2056631"/>
    <lineage>
        <taxon>Archaea</taxon>
        <taxon>Thermoproteota</taxon>
    </lineage>
</organism>
<dbReference type="EMBL" id="QMQY01000101">
    <property type="protein sequence ID" value="RLE49453.1"/>
    <property type="molecule type" value="Genomic_DNA"/>
</dbReference>
<gene>
    <name evidence="1" type="ORF">DRJ21_02385</name>
</gene>
<sequence>MFQKCNPTCKFFRCAKRALIVKGRRQFQRHSRRGNPLERGLIALCNWAGDLCQGPACQYAFCEKRALLPDGTCGLNLRRERRKIRSIEEEAEKDELRVKLKGKTLRRIKDLEYIE</sequence>
<dbReference type="Proteomes" id="UP000281962">
    <property type="component" value="Unassembled WGS sequence"/>
</dbReference>
<evidence type="ECO:0000313" key="1">
    <source>
        <dbReference type="EMBL" id="RLE49453.1"/>
    </source>
</evidence>
<reference evidence="1 2" key="1">
    <citation type="submission" date="2018-06" db="EMBL/GenBank/DDBJ databases">
        <title>Extensive metabolic versatility and redundancy in microbially diverse, dynamic hydrothermal sediments.</title>
        <authorList>
            <person name="Dombrowski N."/>
            <person name="Teske A."/>
            <person name="Baker B.J."/>
        </authorList>
    </citation>
    <scope>NUCLEOTIDE SEQUENCE [LARGE SCALE GENOMIC DNA]</scope>
    <source>
        <strain evidence="1">B30_G17</strain>
    </source>
</reference>
<dbReference type="AlphaFoldDB" id="A0A497EQ47"/>
<comment type="caution">
    <text evidence="1">The sequence shown here is derived from an EMBL/GenBank/DDBJ whole genome shotgun (WGS) entry which is preliminary data.</text>
</comment>
<protein>
    <submittedName>
        <fullName evidence="1">Uncharacterized protein</fullName>
    </submittedName>
</protein>